<gene>
    <name evidence="2" type="ORF">QY95_02196</name>
</gene>
<dbReference type="InterPro" id="IPR029442">
    <property type="entry name" value="GyrI-like"/>
</dbReference>
<dbReference type="OrthoDB" id="2593454at2"/>
<dbReference type="InterPro" id="IPR010499">
    <property type="entry name" value="AraC_E-bd"/>
</dbReference>
<dbReference type="RefSeq" id="WP_040047592.1">
    <property type="nucleotide sequence ID" value="NZ_JWIR02000040.1"/>
</dbReference>
<organism evidence="2 3">
    <name type="scientific">Bacillus thermotolerans</name>
    <name type="common">Quasibacillus thermotolerans</name>
    <dbReference type="NCBI Taxonomy" id="1221996"/>
    <lineage>
        <taxon>Bacteria</taxon>
        <taxon>Bacillati</taxon>
        <taxon>Bacillota</taxon>
        <taxon>Bacilli</taxon>
        <taxon>Bacillales</taxon>
        <taxon>Bacillaceae</taxon>
        <taxon>Bacillus</taxon>
    </lineage>
</organism>
<reference evidence="2" key="1">
    <citation type="submission" date="2015-02" db="EMBL/GenBank/DDBJ databases">
        <title>Genome Assembly of Bacillaceae bacterium MTCC 8252.</title>
        <authorList>
            <person name="Verma A."/>
            <person name="Khatri I."/>
            <person name="Mual P."/>
            <person name="Subramanian S."/>
            <person name="Krishnamurthi S."/>
        </authorList>
    </citation>
    <scope>NUCLEOTIDE SEQUENCE [LARGE SCALE GENOMIC DNA]</scope>
    <source>
        <strain evidence="2">MTCC 8252</strain>
    </source>
</reference>
<dbReference type="SUPFAM" id="SSF55136">
    <property type="entry name" value="Probable bacterial effector-binding domain"/>
    <property type="match status" value="1"/>
</dbReference>
<evidence type="ECO:0000313" key="2">
    <source>
        <dbReference type="EMBL" id="KKB39566.1"/>
    </source>
</evidence>
<evidence type="ECO:0000259" key="1">
    <source>
        <dbReference type="SMART" id="SM00871"/>
    </source>
</evidence>
<dbReference type="EMBL" id="JWIR02000040">
    <property type="protein sequence ID" value="KKB39566.1"/>
    <property type="molecule type" value="Genomic_DNA"/>
</dbReference>
<sequence length="156" mass="17697">MPQIVEVGSFTVVGLKVACQAAQLTERRMALWERLRTFASEIPNQTTGRFMDICLFKKGSLVIHCVAMQVETVDIIPNGMTTFSIPAQSYVYTSHQGPAENIQQSLHQIKQWAKEHRCRLDPTHFTIDVTVSEDPPIHALYMKLEDVKRESIEVVV</sequence>
<dbReference type="AlphaFoldDB" id="A0A0F5I233"/>
<evidence type="ECO:0000313" key="3">
    <source>
        <dbReference type="Proteomes" id="UP000031563"/>
    </source>
</evidence>
<comment type="caution">
    <text evidence="2">The sequence shown here is derived from an EMBL/GenBank/DDBJ whole genome shotgun (WGS) entry which is preliminary data.</text>
</comment>
<feature type="domain" description="AraC effector-binding" evidence="1">
    <location>
        <begin position="1"/>
        <end position="145"/>
    </location>
</feature>
<protein>
    <recommendedName>
        <fullName evidence="1">AraC effector-binding domain-containing protein</fullName>
    </recommendedName>
</protein>
<dbReference type="InterPro" id="IPR011256">
    <property type="entry name" value="Reg_factor_effector_dom_sf"/>
</dbReference>
<name>A0A0F5I233_BACTR</name>
<dbReference type="SMART" id="SM00871">
    <property type="entry name" value="AraC_E_bind"/>
    <property type="match status" value="1"/>
</dbReference>
<accession>A0A0F5I233</accession>
<dbReference type="Pfam" id="PF06445">
    <property type="entry name" value="GyrI-like"/>
    <property type="match status" value="1"/>
</dbReference>
<dbReference type="Proteomes" id="UP000031563">
    <property type="component" value="Unassembled WGS sequence"/>
</dbReference>
<proteinExistence type="predicted"/>
<dbReference type="Gene3D" id="3.20.80.10">
    <property type="entry name" value="Regulatory factor, effector binding domain"/>
    <property type="match status" value="1"/>
</dbReference>
<keyword evidence="3" id="KW-1185">Reference proteome</keyword>
<dbReference type="STRING" id="1221996.QY95_02196"/>